<dbReference type="SUPFAM" id="SSF47203">
    <property type="entry name" value="Acyl-CoA dehydrogenase C-terminal domain-like"/>
    <property type="match status" value="1"/>
</dbReference>
<dbReference type="OrthoDB" id="8677713at2"/>
<dbReference type="Pfam" id="PF00441">
    <property type="entry name" value="Acyl-CoA_dh_1"/>
    <property type="match status" value="1"/>
</dbReference>
<evidence type="ECO:0000256" key="1">
    <source>
        <dbReference type="ARBA" id="ARBA00001974"/>
    </source>
</evidence>
<dbReference type="SUPFAM" id="SSF56645">
    <property type="entry name" value="Acyl-CoA dehydrogenase NM domain-like"/>
    <property type="match status" value="1"/>
</dbReference>
<organism evidence="7 8">
    <name type="scientific">Kibdelosporangium aridum</name>
    <dbReference type="NCBI Taxonomy" id="2030"/>
    <lineage>
        <taxon>Bacteria</taxon>
        <taxon>Bacillati</taxon>
        <taxon>Actinomycetota</taxon>
        <taxon>Actinomycetes</taxon>
        <taxon>Pseudonocardiales</taxon>
        <taxon>Pseudonocardiaceae</taxon>
        <taxon>Kibdelosporangium</taxon>
    </lineage>
</organism>
<dbReference type="InterPro" id="IPR009100">
    <property type="entry name" value="AcylCoA_DH/oxidase_NM_dom_sf"/>
</dbReference>
<dbReference type="Gene3D" id="1.10.540.10">
    <property type="entry name" value="Acyl-CoA dehydrogenase/oxidase, N-terminal domain"/>
    <property type="match status" value="1"/>
</dbReference>
<sequence length="345" mass="36941">MDFAFSSEQDMLRTAAREFLAEQYPLTGVPAIIDSELGWQPDSWKQVADLGWTDDELTLLDQVVLFEETGAALLPGPLFTTIALALPAIRHDKDLVASVASGDLRLSLAWAESGRPQGITDTDLATTVDADGRVTGRKVLVPDAAFADALVVTVAGPELRLVRTADATVTPVSTSDQSRRLYEVEFASAPSQALGDASVLAEIENRAFVLAAAEALGVGRRALDEGIAHASTREQFGRVIGTYQAVAHQLVDAYADLELARSLTYWATWALSEGDEQASVAVAAAKSAAAEAAVTACERVIQVHGGVGMTWEHVLHRLYKRGQWLEAFGASARALRSRIADTVLR</sequence>
<dbReference type="PANTHER" id="PTHR43884">
    <property type="entry name" value="ACYL-COA DEHYDROGENASE"/>
    <property type="match status" value="1"/>
</dbReference>
<feature type="domain" description="Acyl-CoA dehydrogenase/oxidase C-terminal" evidence="6">
    <location>
        <begin position="210"/>
        <end position="343"/>
    </location>
</feature>
<comment type="cofactor">
    <cofactor evidence="1">
        <name>FAD</name>
        <dbReference type="ChEBI" id="CHEBI:57692"/>
    </cofactor>
</comment>
<name>A0A1Y5Y9S3_KIBAR</name>
<dbReference type="RefSeq" id="WP_084433909.1">
    <property type="nucleotide sequence ID" value="NZ_FWXV01000013.1"/>
</dbReference>
<dbReference type="EMBL" id="FWXV01000013">
    <property type="protein sequence ID" value="SMD26102.1"/>
    <property type="molecule type" value="Genomic_DNA"/>
</dbReference>
<dbReference type="Gene3D" id="1.20.140.10">
    <property type="entry name" value="Butyryl-CoA Dehydrogenase, subunit A, domain 3"/>
    <property type="match status" value="1"/>
</dbReference>
<proteinExistence type="inferred from homology"/>
<reference evidence="7 8" key="1">
    <citation type="submission" date="2017-04" db="EMBL/GenBank/DDBJ databases">
        <authorList>
            <person name="Afonso C.L."/>
            <person name="Miller P.J."/>
            <person name="Scott M.A."/>
            <person name="Spackman E."/>
            <person name="Goraichik I."/>
            <person name="Dimitrov K.M."/>
            <person name="Suarez D.L."/>
            <person name="Swayne D.E."/>
        </authorList>
    </citation>
    <scope>NUCLEOTIDE SEQUENCE [LARGE SCALE GENOMIC DNA]</scope>
    <source>
        <strain evidence="7 8">DSM 43828</strain>
    </source>
</reference>
<accession>A0A1Y5Y9S3</accession>
<dbReference type="GO" id="GO:0050660">
    <property type="term" value="F:flavin adenine dinucleotide binding"/>
    <property type="evidence" value="ECO:0007669"/>
    <property type="project" value="InterPro"/>
</dbReference>
<dbReference type="InterPro" id="IPR009075">
    <property type="entry name" value="AcylCo_DH/oxidase_C"/>
</dbReference>
<evidence type="ECO:0000259" key="6">
    <source>
        <dbReference type="Pfam" id="PF00441"/>
    </source>
</evidence>
<dbReference type="AlphaFoldDB" id="A0A1Y5Y9S3"/>
<keyword evidence="8" id="KW-1185">Reference proteome</keyword>
<dbReference type="GO" id="GO:0003995">
    <property type="term" value="F:acyl-CoA dehydrogenase activity"/>
    <property type="evidence" value="ECO:0007669"/>
    <property type="project" value="TreeGrafter"/>
</dbReference>
<evidence type="ECO:0000256" key="3">
    <source>
        <dbReference type="ARBA" id="ARBA00022630"/>
    </source>
</evidence>
<dbReference type="InterPro" id="IPR036250">
    <property type="entry name" value="AcylCo_DH-like_C"/>
</dbReference>
<keyword evidence="4" id="KW-0274">FAD</keyword>
<protein>
    <submittedName>
        <fullName evidence="7">Acyl-CoA dehydrogenase</fullName>
    </submittedName>
</protein>
<keyword evidence="3" id="KW-0285">Flavoprotein</keyword>
<comment type="similarity">
    <text evidence="2">Belongs to the acyl-CoA dehydrogenase family.</text>
</comment>
<evidence type="ECO:0000313" key="7">
    <source>
        <dbReference type="EMBL" id="SMD26102.1"/>
    </source>
</evidence>
<evidence type="ECO:0000256" key="2">
    <source>
        <dbReference type="ARBA" id="ARBA00009347"/>
    </source>
</evidence>
<dbReference type="PANTHER" id="PTHR43884:SF20">
    <property type="entry name" value="ACYL-COA DEHYDROGENASE FADE28"/>
    <property type="match status" value="1"/>
</dbReference>
<evidence type="ECO:0000256" key="4">
    <source>
        <dbReference type="ARBA" id="ARBA00022827"/>
    </source>
</evidence>
<dbReference type="InterPro" id="IPR037069">
    <property type="entry name" value="AcylCoA_DH/ox_N_sf"/>
</dbReference>
<dbReference type="Proteomes" id="UP000192674">
    <property type="component" value="Unassembled WGS sequence"/>
</dbReference>
<gene>
    <name evidence="7" type="ORF">SAMN05661093_09682</name>
</gene>
<evidence type="ECO:0000256" key="5">
    <source>
        <dbReference type="ARBA" id="ARBA00023002"/>
    </source>
</evidence>
<keyword evidence="5" id="KW-0560">Oxidoreductase</keyword>
<evidence type="ECO:0000313" key="8">
    <source>
        <dbReference type="Proteomes" id="UP000192674"/>
    </source>
</evidence>